<name>A0A9D4Y4V9_PEA</name>
<evidence type="ECO:0000256" key="2">
    <source>
        <dbReference type="ARBA" id="ARBA00022786"/>
    </source>
</evidence>
<dbReference type="Pfam" id="PF00632">
    <property type="entry name" value="HECT"/>
    <property type="match status" value="1"/>
</dbReference>
<dbReference type="GO" id="GO:0000209">
    <property type="term" value="P:protein polyubiquitination"/>
    <property type="evidence" value="ECO:0007669"/>
    <property type="project" value="TreeGrafter"/>
</dbReference>
<feature type="active site" description="Glycyl thioester intermediate" evidence="3">
    <location>
        <position position="659"/>
    </location>
</feature>
<keyword evidence="2 3" id="KW-0833">Ubl conjugation pathway</keyword>
<dbReference type="Gramene" id="PSAT_LOCUS10811_t1">
    <property type="protein sequence ID" value="CAL5190798.1"/>
    <property type="gene ID" value="PSAT_LOCUS10811"/>
</dbReference>
<dbReference type="Proteomes" id="UP001058974">
    <property type="component" value="Chromosome 2"/>
</dbReference>
<dbReference type="InterPro" id="IPR000569">
    <property type="entry name" value="HECT_dom"/>
</dbReference>
<dbReference type="InterPro" id="IPR045322">
    <property type="entry name" value="HECTD1/TRIP12-like"/>
</dbReference>
<sequence length="692" mass="79272">MASSSDSCLTNYSIEDIQNQFKLLNKQFNDLMMSPKSDRYKDGKVLTILKEMLKMIQGDDDILDVESIIDTPLLLTNLHKAFNDLEQFRVISPYDTVDLEDPESHFMCLYIIPAEGETSLRRYTEEGEGDGIDPTLTFGQIQKFIWPKVKASQEPDEDQDAAQKLIFYIGGKEQDFRFSIYQALLCHYWRNDNDFDVSELWHYSSKHLITYRRFTTNLGPKFVEDFSDLEKEVRIILQFLCRIHTLGIGFPGAFVNIWLDKKLNEQMEDHFGGRSPQCLPPWWIYLVVTYPFLFSYETRGTFFQLAAYFHSYPAYLGTMADNALDKVTTGIVSRNLILDHAKQLMDQHASEDIELRVRFEGEIGNGIGPTSEFYTLVSKEFQKCDLMWRKDVSFGLFPCPRLASSIEQVKTKFVLLGQIVGKAIQNGKLLDIHFSKAFYKLMLGKELSIYDIESFEPRLGRILLEFKESVGRKKLTESDLRYKDGSIKDLCLSFVLPGYEEFTSEYKDVTVDLTNLQDYISFVKDATVGSGIIVQMEAFKEGFNQVFKLGSYPTGIQTFSIFTVEEFEAILCGQGENSWNLEELTEHINISDGYTAESVPIVNLLEILQGFNREQRRGFLQFVTGTPRLPTGGLASLNPKLRVVKISHTEKELPSAATCNNQLMLPPYLSKDTMKEKLLYAITEGQESFSFA</sequence>
<evidence type="ECO:0000256" key="1">
    <source>
        <dbReference type="ARBA" id="ARBA00022679"/>
    </source>
</evidence>
<dbReference type="OrthoDB" id="1651932at2759"/>
<dbReference type="GO" id="GO:0043161">
    <property type="term" value="P:proteasome-mediated ubiquitin-dependent protein catabolic process"/>
    <property type="evidence" value="ECO:0007669"/>
    <property type="project" value="TreeGrafter"/>
</dbReference>
<dbReference type="PANTHER" id="PTHR45670:SF10">
    <property type="entry name" value="E3 UBIQUITIN-PROTEIN LIGASE UPL4"/>
    <property type="match status" value="1"/>
</dbReference>
<dbReference type="SMART" id="SM00119">
    <property type="entry name" value="HECTc"/>
    <property type="match status" value="1"/>
</dbReference>
<accession>A0A9D4Y4V9</accession>
<dbReference type="GO" id="GO:0061630">
    <property type="term" value="F:ubiquitin protein ligase activity"/>
    <property type="evidence" value="ECO:0007669"/>
    <property type="project" value="InterPro"/>
</dbReference>
<protein>
    <recommendedName>
        <fullName evidence="4">HECT domain-containing protein</fullName>
    </recommendedName>
</protein>
<evidence type="ECO:0000313" key="6">
    <source>
        <dbReference type="Proteomes" id="UP001058974"/>
    </source>
</evidence>
<dbReference type="EMBL" id="JAMSHJ010000002">
    <property type="protein sequence ID" value="KAI5432704.1"/>
    <property type="molecule type" value="Genomic_DNA"/>
</dbReference>
<feature type="domain" description="HECT" evidence="4">
    <location>
        <begin position="340"/>
        <end position="692"/>
    </location>
</feature>
<proteinExistence type="predicted"/>
<evidence type="ECO:0000313" key="5">
    <source>
        <dbReference type="EMBL" id="KAI5432704.1"/>
    </source>
</evidence>
<evidence type="ECO:0000259" key="4">
    <source>
        <dbReference type="PROSITE" id="PS50237"/>
    </source>
</evidence>
<dbReference type="SUPFAM" id="SSF56204">
    <property type="entry name" value="Hect, E3 ligase catalytic domain"/>
    <property type="match status" value="1"/>
</dbReference>
<dbReference type="AlphaFoldDB" id="A0A9D4Y4V9"/>
<gene>
    <name evidence="5" type="ORF">KIW84_020128</name>
</gene>
<dbReference type="PANTHER" id="PTHR45670">
    <property type="entry name" value="E3 UBIQUITIN-PROTEIN LIGASE TRIP12"/>
    <property type="match status" value="1"/>
</dbReference>
<dbReference type="Gramene" id="Psat2g006080.1">
    <property type="protein sequence ID" value="Psat2g006080.1.cds"/>
    <property type="gene ID" value="Psat2g006080"/>
</dbReference>
<dbReference type="Gramene" id="Psat02G0012800-T1">
    <property type="protein sequence ID" value="KAI5432704.1"/>
    <property type="gene ID" value="KIW84_020128"/>
</dbReference>
<evidence type="ECO:0000256" key="3">
    <source>
        <dbReference type="PROSITE-ProRule" id="PRU00104"/>
    </source>
</evidence>
<keyword evidence="6" id="KW-1185">Reference proteome</keyword>
<keyword evidence="1" id="KW-0808">Transferase</keyword>
<comment type="caution">
    <text evidence="5">The sequence shown here is derived from an EMBL/GenBank/DDBJ whole genome shotgun (WGS) entry which is preliminary data.</text>
</comment>
<reference evidence="5 6" key="1">
    <citation type="journal article" date="2022" name="Nat. Genet.">
        <title>Improved pea reference genome and pan-genome highlight genomic features and evolutionary characteristics.</title>
        <authorList>
            <person name="Yang T."/>
            <person name="Liu R."/>
            <person name="Luo Y."/>
            <person name="Hu S."/>
            <person name="Wang D."/>
            <person name="Wang C."/>
            <person name="Pandey M.K."/>
            <person name="Ge S."/>
            <person name="Xu Q."/>
            <person name="Li N."/>
            <person name="Li G."/>
            <person name="Huang Y."/>
            <person name="Saxena R.K."/>
            <person name="Ji Y."/>
            <person name="Li M."/>
            <person name="Yan X."/>
            <person name="He Y."/>
            <person name="Liu Y."/>
            <person name="Wang X."/>
            <person name="Xiang C."/>
            <person name="Varshney R.K."/>
            <person name="Ding H."/>
            <person name="Gao S."/>
            <person name="Zong X."/>
        </authorList>
    </citation>
    <scope>NUCLEOTIDE SEQUENCE [LARGE SCALE GENOMIC DNA]</scope>
    <source>
        <strain evidence="5 6">cv. Zhongwan 6</strain>
    </source>
</reference>
<dbReference type="Gene3D" id="3.30.2410.10">
    <property type="entry name" value="Hect, E3 ligase catalytic domain"/>
    <property type="match status" value="1"/>
</dbReference>
<dbReference type="InterPro" id="IPR035983">
    <property type="entry name" value="Hect_E3_ubiquitin_ligase"/>
</dbReference>
<dbReference type="Gene3D" id="3.90.1750.10">
    <property type="entry name" value="Hect, E3 ligase catalytic domains"/>
    <property type="match status" value="1"/>
</dbReference>
<dbReference type="PROSITE" id="PS50237">
    <property type="entry name" value="HECT"/>
    <property type="match status" value="1"/>
</dbReference>
<organism evidence="5 6">
    <name type="scientific">Pisum sativum</name>
    <name type="common">Garden pea</name>
    <name type="synonym">Lathyrus oleraceus</name>
    <dbReference type="NCBI Taxonomy" id="3888"/>
    <lineage>
        <taxon>Eukaryota</taxon>
        <taxon>Viridiplantae</taxon>
        <taxon>Streptophyta</taxon>
        <taxon>Embryophyta</taxon>
        <taxon>Tracheophyta</taxon>
        <taxon>Spermatophyta</taxon>
        <taxon>Magnoliopsida</taxon>
        <taxon>eudicotyledons</taxon>
        <taxon>Gunneridae</taxon>
        <taxon>Pentapetalae</taxon>
        <taxon>rosids</taxon>
        <taxon>fabids</taxon>
        <taxon>Fabales</taxon>
        <taxon>Fabaceae</taxon>
        <taxon>Papilionoideae</taxon>
        <taxon>50 kb inversion clade</taxon>
        <taxon>NPAAA clade</taxon>
        <taxon>Hologalegina</taxon>
        <taxon>IRL clade</taxon>
        <taxon>Fabeae</taxon>
        <taxon>Lathyrus</taxon>
    </lineage>
</organism>